<gene>
    <name evidence="1" type="ORF">WH52_14080</name>
</gene>
<protein>
    <recommendedName>
        <fullName evidence="3">Lipocalin-like domain-containing protein</fullName>
    </recommendedName>
</protein>
<dbReference type="OrthoDB" id="1444507at2"/>
<dbReference type="InParanoid" id="A0A1Y2PB05"/>
<dbReference type="EMBL" id="LAPZ01000017">
    <property type="protein sequence ID" value="OSY86908.1"/>
    <property type="molecule type" value="Genomic_DNA"/>
</dbReference>
<organism evidence="1 2">
    <name type="scientific">Tenacibaculum holothuriorum</name>
    <dbReference type="NCBI Taxonomy" id="1635173"/>
    <lineage>
        <taxon>Bacteria</taxon>
        <taxon>Pseudomonadati</taxon>
        <taxon>Bacteroidota</taxon>
        <taxon>Flavobacteriia</taxon>
        <taxon>Flavobacteriales</taxon>
        <taxon>Flavobacteriaceae</taxon>
        <taxon>Tenacibaculum</taxon>
    </lineage>
</organism>
<sequence>MKSIKLIIFVAFTSLLWNCSDDETPQQNAANCSTECSYTLASGENAGTVPSSLDGTYELTYHSAQNGSPFSNGTKATFTISNNVLTVKVEGKDCITLKNPVLLGTNNFKFKDNCRDNIGYNVSPNNNGTFNEINIEPLGQGWHGQFSK</sequence>
<name>A0A1Y2PB05_9FLAO</name>
<accession>A0A1Y2PB05</accession>
<evidence type="ECO:0000313" key="1">
    <source>
        <dbReference type="EMBL" id="OSY86908.1"/>
    </source>
</evidence>
<keyword evidence="2" id="KW-1185">Reference proteome</keyword>
<dbReference type="STRING" id="1635173.WH52_14080"/>
<dbReference type="Proteomes" id="UP000194221">
    <property type="component" value="Unassembled WGS sequence"/>
</dbReference>
<dbReference type="RefSeq" id="WP_086031617.1">
    <property type="nucleotide sequence ID" value="NZ_LAPZ01000017.1"/>
</dbReference>
<dbReference type="AlphaFoldDB" id="A0A1Y2PB05"/>
<evidence type="ECO:0000313" key="2">
    <source>
        <dbReference type="Proteomes" id="UP000194221"/>
    </source>
</evidence>
<reference evidence="1 2" key="1">
    <citation type="submission" date="2015-03" db="EMBL/GenBank/DDBJ databases">
        <title>Genome sequence of Tenacibaculum sp. S2-2, isolated from intestinal microbiota of sea cucumber, Apostichopus japonicas.</title>
        <authorList>
            <person name="Shao Z."/>
            <person name="Wang L."/>
            <person name="Li X."/>
        </authorList>
    </citation>
    <scope>NUCLEOTIDE SEQUENCE [LARGE SCALE GENOMIC DNA]</scope>
    <source>
        <strain evidence="1 2">S2-2</strain>
    </source>
</reference>
<evidence type="ECO:0008006" key="3">
    <source>
        <dbReference type="Google" id="ProtNLM"/>
    </source>
</evidence>
<comment type="caution">
    <text evidence="1">The sequence shown here is derived from an EMBL/GenBank/DDBJ whole genome shotgun (WGS) entry which is preliminary data.</text>
</comment>
<proteinExistence type="predicted"/>